<keyword evidence="1" id="KW-0472">Membrane</keyword>
<reference evidence="2 3" key="1">
    <citation type="submission" date="2018-08" db="EMBL/GenBank/DDBJ databases">
        <title>Sequencing the genomes of 1000 actinobacteria strains.</title>
        <authorList>
            <person name="Klenk H.-P."/>
        </authorList>
    </citation>
    <scope>NUCLEOTIDE SEQUENCE [LARGE SCALE GENOMIC DNA]</scope>
    <source>
        <strain evidence="2 3">DSM 44099</strain>
    </source>
</reference>
<dbReference type="EMBL" id="QUMQ01000001">
    <property type="protein sequence ID" value="REF98137.1"/>
    <property type="molecule type" value="Genomic_DNA"/>
</dbReference>
<name>A0A3D9ZLP9_9ACTN</name>
<dbReference type="Pfam" id="PF04307">
    <property type="entry name" value="YdjM"/>
    <property type="match status" value="2"/>
</dbReference>
<dbReference type="GO" id="GO:0016787">
    <property type="term" value="F:hydrolase activity"/>
    <property type="evidence" value="ECO:0007669"/>
    <property type="project" value="UniProtKB-KW"/>
</dbReference>
<accession>A0A3D9ZLP9</accession>
<feature type="transmembrane region" description="Helical" evidence="1">
    <location>
        <begin position="208"/>
        <end position="225"/>
    </location>
</feature>
<protein>
    <submittedName>
        <fullName evidence="2">LexA-binding, inner membrane-associated putative hydrolase</fullName>
    </submittedName>
</protein>
<feature type="transmembrane region" description="Helical" evidence="1">
    <location>
        <begin position="266"/>
        <end position="288"/>
    </location>
</feature>
<feature type="transmembrane region" description="Helical" evidence="1">
    <location>
        <begin position="137"/>
        <end position="156"/>
    </location>
</feature>
<dbReference type="AlphaFoldDB" id="A0A3D9ZLP9"/>
<dbReference type="PROSITE" id="PS51257">
    <property type="entry name" value="PROKAR_LIPOPROTEIN"/>
    <property type="match status" value="1"/>
</dbReference>
<feature type="transmembrane region" description="Helical" evidence="1">
    <location>
        <begin position="181"/>
        <end position="202"/>
    </location>
</feature>
<evidence type="ECO:0000313" key="3">
    <source>
        <dbReference type="Proteomes" id="UP000256913"/>
    </source>
</evidence>
<proteinExistence type="predicted"/>
<keyword evidence="1" id="KW-1133">Transmembrane helix</keyword>
<sequence>MCRAASDVRRPPILGSMMGKSHALSGAVGWLGGCAGLVAAGHPVGPVAVVAGAVVSSGFALLPDIDHPGSTVSRTLGPVTRLISRSVSDAAGAFGKATCDHCDRRPGQGGHRLITHTVPFALAVFAIAALAGRVWGVTTSVVIVGFAVWLATHTALRPNTRAEIIDALIPGQVRGKRARKYAAALGSLVAAAVVALAVREVAEPGASWWWVGLAAGWGTLAHSLGDSLTHWGSPLFWPARIRGCTWRTVGTPRWMRFRAGGAVERWLVAPAMGLFGLGAAYLLLAPFARTYLG</sequence>
<feature type="transmembrane region" description="Helical" evidence="1">
    <location>
        <begin position="113"/>
        <end position="131"/>
    </location>
</feature>
<organism evidence="2 3">
    <name type="scientific">Asanoa ferruginea</name>
    <dbReference type="NCBI Taxonomy" id="53367"/>
    <lineage>
        <taxon>Bacteria</taxon>
        <taxon>Bacillati</taxon>
        <taxon>Actinomycetota</taxon>
        <taxon>Actinomycetes</taxon>
        <taxon>Micromonosporales</taxon>
        <taxon>Micromonosporaceae</taxon>
        <taxon>Asanoa</taxon>
    </lineage>
</organism>
<dbReference type="InterPro" id="IPR007404">
    <property type="entry name" value="YdjM-like"/>
</dbReference>
<keyword evidence="1" id="KW-0812">Transmembrane</keyword>
<evidence type="ECO:0000256" key="1">
    <source>
        <dbReference type="SAM" id="Phobius"/>
    </source>
</evidence>
<keyword evidence="2" id="KW-0378">Hydrolase</keyword>
<evidence type="ECO:0000313" key="2">
    <source>
        <dbReference type="EMBL" id="REF98137.1"/>
    </source>
</evidence>
<gene>
    <name evidence="2" type="ORF">DFJ67_4147</name>
</gene>
<dbReference type="Proteomes" id="UP000256913">
    <property type="component" value="Unassembled WGS sequence"/>
</dbReference>
<comment type="caution">
    <text evidence="2">The sequence shown here is derived from an EMBL/GenBank/DDBJ whole genome shotgun (WGS) entry which is preliminary data.</text>
</comment>
<keyword evidence="3" id="KW-1185">Reference proteome</keyword>